<dbReference type="EMBL" id="CP063133">
    <property type="protein sequence ID" value="QOU19111.1"/>
    <property type="molecule type" value="Genomic_DNA"/>
</dbReference>
<sequence>MEVEQIYGKALDLGSREFRHGNFSKALKIYARGISIGDTRNKKEGTYKTHKHYSNKYKTLVDCRSACFQKLELFDRALDDSNFLISVDKYGTKGYLRKAKILCLTGNQKAALTTLHYAAKRIQMGMQKYGKQLRVNKKLFGQLLEERSRLAEKLNFIIIANFEGKEHLKRIESKTDFVSIFPLEVISEVMHYLDQKDILSVLTVSHAWNQTFTSLPQALKFPKLVKPISRKRFAKFMQFCNAVFENSCSHRFIDKLEIIPVRNDELSVFSQLSEASIRISHLSLSLRVIDNLKLLKLLDSNDDMRKLFGLLDFFALQMPLVEDQRGISYFLSYLLNCKVLMLNLSGTRFSNSSENDNMKMVLPNLKRLYLNMIYPARAQRQDNSGIMRQIFQYVDMPSLVSIDLTDCVVTNSDLVKAFNPDLKVLKLRRIPRLTVSSITMVLEDIGCKLESFSFIQNDLEHIVPETMQNMDLSIFENLRVLELEKTYITAVGLTKLLESTHGLLEKVSLVSNGQLAFGYGPLSNRLLTTFSILPYHNFVACCPNLVSLSLVQCCNLDDHSISTLSKEIIDQGQPQNLKELDLSYNNLTSRALTFLFNRYSWLKLAILKVNGIYLSEEEVTFLTTRGFCTKIECRPVA</sequence>
<proteinExistence type="predicted"/>
<evidence type="ECO:0000313" key="2">
    <source>
        <dbReference type="EMBL" id="QOU19111.1"/>
    </source>
</evidence>
<reference evidence="2" key="2">
    <citation type="journal article" name="BMC Genomics">
        <title>New genome assemblies reveal patterns of domestication and adaptation across Brettanomyces (Dekkera) species.</title>
        <authorList>
            <person name="Roach M.J."/>
            <person name="Borneman A.R."/>
        </authorList>
    </citation>
    <scope>NUCLEOTIDE SEQUENCE</scope>
    <source>
        <strain evidence="2">UCD 2041</strain>
    </source>
</reference>
<dbReference type="SMART" id="SM00256">
    <property type="entry name" value="FBOX"/>
    <property type="match status" value="1"/>
</dbReference>
<dbReference type="CDD" id="cd09917">
    <property type="entry name" value="F-box_SF"/>
    <property type="match status" value="1"/>
</dbReference>
<accession>A0A871R924</accession>
<dbReference type="SUPFAM" id="SSF48452">
    <property type="entry name" value="TPR-like"/>
    <property type="match status" value="1"/>
</dbReference>
<dbReference type="Proteomes" id="UP000663131">
    <property type="component" value="Chromosome 5"/>
</dbReference>
<dbReference type="Gene3D" id="3.80.10.10">
    <property type="entry name" value="Ribonuclease Inhibitor"/>
    <property type="match status" value="2"/>
</dbReference>
<dbReference type="InterPro" id="IPR001810">
    <property type="entry name" value="F-box_dom"/>
</dbReference>
<dbReference type="KEGG" id="bbrx:BRETT_004332"/>
<dbReference type="Gene3D" id="1.25.40.10">
    <property type="entry name" value="Tetratricopeptide repeat domain"/>
    <property type="match status" value="1"/>
</dbReference>
<dbReference type="GO" id="GO:0019005">
    <property type="term" value="C:SCF ubiquitin ligase complex"/>
    <property type="evidence" value="ECO:0007669"/>
    <property type="project" value="TreeGrafter"/>
</dbReference>
<dbReference type="SUPFAM" id="SSF52047">
    <property type="entry name" value="RNI-like"/>
    <property type="match status" value="1"/>
</dbReference>
<dbReference type="GO" id="GO:0031146">
    <property type="term" value="P:SCF-dependent proteasomal ubiquitin-dependent protein catabolic process"/>
    <property type="evidence" value="ECO:0007669"/>
    <property type="project" value="TreeGrafter"/>
</dbReference>
<dbReference type="RefSeq" id="XP_041135604.1">
    <property type="nucleotide sequence ID" value="XM_041282828.1"/>
</dbReference>
<dbReference type="OrthoDB" id="629492at2759"/>
<dbReference type="GeneID" id="64576255"/>
<evidence type="ECO:0000259" key="1">
    <source>
        <dbReference type="PROSITE" id="PS50181"/>
    </source>
</evidence>
<evidence type="ECO:0000313" key="3">
    <source>
        <dbReference type="Proteomes" id="UP000663131"/>
    </source>
</evidence>
<gene>
    <name evidence="2" type="ORF">BRETT_004332</name>
</gene>
<dbReference type="Gene3D" id="1.20.1280.50">
    <property type="match status" value="1"/>
</dbReference>
<dbReference type="PROSITE" id="PS50181">
    <property type="entry name" value="FBOX"/>
    <property type="match status" value="1"/>
</dbReference>
<dbReference type="InterPro" id="IPR032675">
    <property type="entry name" value="LRR_dom_sf"/>
</dbReference>
<dbReference type="AlphaFoldDB" id="A0A871R924"/>
<dbReference type="Pfam" id="PF00646">
    <property type="entry name" value="F-box"/>
    <property type="match status" value="1"/>
</dbReference>
<organism evidence="2 3">
    <name type="scientific">Dekkera bruxellensis</name>
    <name type="common">Brettanomyces custersii</name>
    <dbReference type="NCBI Taxonomy" id="5007"/>
    <lineage>
        <taxon>Eukaryota</taxon>
        <taxon>Fungi</taxon>
        <taxon>Dikarya</taxon>
        <taxon>Ascomycota</taxon>
        <taxon>Saccharomycotina</taxon>
        <taxon>Pichiomycetes</taxon>
        <taxon>Pichiales</taxon>
        <taxon>Pichiaceae</taxon>
        <taxon>Brettanomyces</taxon>
    </lineage>
</organism>
<feature type="domain" description="F-box" evidence="1">
    <location>
        <begin position="175"/>
        <end position="224"/>
    </location>
</feature>
<name>A0A871R924_DEKBR</name>
<dbReference type="PROSITE" id="PS51450">
    <property type="entry name" value="LRR"/>
    <property type="match status" value="1"/>
</dbReference>
<dbReference type="InterPro" id="IPR011990">
    <property type="entry name" value="TPR-like_helical_dom_sf"/>
</dbReference>
<dbReference type="SUPFAM" id="SSF81383">
    <property type="entry name" value="F-box domain"/>
    <property type="match status" value="1"/>
</dbReference>
<reference evidence="2" key="1">
    <citation type="submission" date="2020-10" db="EMBL/GenBank/DDBJ databases">
        <authorList>
            <person name="Palmer J.M."/>
        </authorList>
    </citation>
    <scope>NUCLEOTIDE SEQUENCE</scope>
    <source>
        <strain evidence="2">UCD 2041</strain>
    </source>
</reference>
<dbReference type="InterPro" id="IPR001611">
    <property type="entry name" value="Leu-rich_rpt"/>
</dbReference>
<dbReference type="PANTHER" id="PTHR13318">
    <property type="entry name" value="PARTNER OF PAIRED, ISOFORM B-RELATED"/>
    <property type="match status" value="1"/>
</dbReference>
<dbReference type="InterPro" id="IPR036047">
    <property type="entry name" value="F-box-like_dom_sf"/>
</dbReference>
<protein>
    <recommendedName>
        <fullName evidence="1">F-box domain-containing protein</fullName>
    </recommendedName>
</protein>